<dbReference type="Proteomes" id="UP000298030">
    <property type="component" value="Unassembled WGS sequence"/>
</dbReference>
<evidence type="ECO:0000313" key="2">
    <source>
        <dbReference type="EMBL" id="TEB27250.1"/>
    </source>
</evidence>
<dbReference type="AlphaFoldDB" id="A0A4Y7SZG6"/>
<name>A0A4Y7SZG6_COPMI</name>
<gene>
    <name evidence="2" type="ORF">FA13DRAFT_946677</name>
</gene>
<evidence type="ECO:0000313" key="3">
    <source>
        <dbReference type="Proteomes" id="UP000298030"/>
    </source>
</evidence>
<accession>A0A4Y7SZG6</accession>
<dbReference type="PANTHER" id="PTHR19959">
    <property type="entry name" value="KINESIN LIGHT CHAIN"/>
    <property type="match status" value="1"/>
</dbReference>
<dbReference type="InterPro" id="IPR011990">
    <property type="entry name" value="TPR-like_helical_dom_sf"/>
</dbReference>
<keyword evidence="3" id="KW-1185">Reference proteome</keyword>
<dbReference type="InterPro" id="IPR024983">
    <property type="entry name" value="CHAT_dom"/>
</dbReference>
<dbReference type="SUPFAM" id="SSF48452">
    <property type="entry name" value="TPR-like"/>
    <property type="match status" value="2"/>
</dbReference>
<proteinExistence type="predicted"/>
<dbReference type="Gene3D" id="1.25.40.10">
    <property type="entry name" value="Tetratricopeptide repeat domain"/>
    <property type="match status" value="4"/>
</dbReference>
<feature type="domain" description="CHAT" evidence="1">
    <location>
        <begin position="958"/>
        <end position="1252"/>
    </location>
</feature>
<reference evidence="2 3" key="1">
    <citation type="journal article" date="2019" name="Nat. Ecol. Evol.">
        <title>Megaphylogeny resolves global patterns of mushroom evolution.</title>
        <authorList>
            <person name="Varga T."/>
            <person name="Krizsan K."/>
            <person name="Foldi C."/>
            <person name="Dima B."/>
            <person name="Sanchez-Garcia M."/>
            <person name="Sanchez-Ramirez S."/>
            <person name="Szollosi G.J."/>
            <person name="Szarkandi J.G."/>
            <person name="Papp V."/>
            <person name="Albert L."/>
            <person name="Andreopoulos W."/>
            <person name="Angelini C."/>
            <person name="Antonin V."/>
            <person name="Barry K.W."/>
            <person name="Bougher N.L."/>
            <person name="Buchanan P."/>
            <person name="Buyck B."/>
            <person name="Bense V."/>
            <person name="Catcheside P."/>
            <person name="Chovatia M."/>
            <person name="Cooper J."/>
            <person name="Damon W."/>
            <person name="Desjardin D."/>
            <person name="Finy P."/>
            <person name="Geml J."/>
            <person name="Haridas S."/>
            <person name="Hughes K."/>
            <person name="Justo A."/>
            <person name="Karasinski D."/>
            <person name="Kautmanova I."/>
            <person name="Kiss B."/>
            <person name="Kocsube S."/>
            <person name="Kotiranta H."/>
            <person name="LaButti K.M."/>
            <person name="Lechner B.E."/>
            <person name="Liimatainen K."/>
            <person name="Lipzen A."/>
            <person name="Lukacs Z."/>
            <person name="Mihaltcheva S."/>
            <person name="Morgado L.N."/>
            <person name="Niskanen T."/>
            <person name="Noordeloos M.E."/>
            <person name="Ohm R.A."/>
            <person name="Ortiz-Santana B."/>
            <person name="Ovrebo C."/>
            <person name="Racz N."/>
            <person name="Riley R."/>
            <person name="Savchenko A."/>
            <person name="Shiryaev A."/>
            <person name="Soop K."/>
            <person name="Spirin V."/>
            <person name="Szebenyi C."/>
            <person name="Tomsovsky M."/>
            <person name="Tulloss R.E."/>
            <person name="Uehling J."/>
            <person name="Grigoriev I.V."/>
            <person name="Vagvolgyi C."/>
            <person name="Papp T."/>
            <person name="Martin F.M."/>
            <person name="Miettinen O."/>
            <person name="Hibbett D.S."/>
            <person name="Nagy L.G."/>
        </authorList>
    </citation>
    <scope>NUCLEOTIDE SEQUENCE [LARGE SCALE GENOMIC DNA]</scope>
    <source>
        <strain evidence="2 3">FP101781</strain>
    </source>
</reference>
<dbReference type="OrthoDB" id="9991317at2759"/>
<sequence length="1253" mass="137763">MDNEKNLEIATELHTCGVSLRDQFEETMSVDDIRESIEALQRAVDLSPEDNAGLSTWIGDLATSLWYRSNQSGELLDLNEAISAYRRAISLSSPGQPDIQVILRNLGKALEARFEEYDDLTDLAESIDANERAINLYPEGHPHIPLELQSLGIQLQFLFMETDDDVDINKAISVQQRAFQVSADDAGFPMSILNDLGHSFLLRFEYTEDMADLTEAITTQKNAINVAPVNHKSLPSALNNLATFLETRSKRTGNLSDLAEAILAKRRAVELTSEGHEHRSTVLQSLAVSLRSRHQLTGALSDITEAVSLLRDAIKPNTDEHRSILNELGVTLKHRFERTSNLEDLTEAISVKRRVVTLTPRDHDLFPSLLSSLGECYASLFARTGEPADISKAISLNREAVDLVSQDDEFLPIILNNLGIGLQYRFRATGDLCDIGESISTLQKAVDISPNDDPQLPGYLSTLGTAYQSRFDCSDDLADITEAVALHEKAAAIAPTDSAEHPTWLSNLASALGQRFQLTHDLPDVTVAVSALRRAMEHTPEGSASLPTLLGNLGRLLASAFVSTRSLCYITEAISHHQRALSLTPVSDASLHTRLNNLGHSFSSRFDHTRDKSDLDQAISATEQAVNCTPDGHAALPIRLFNLAAWLTVRFELSGSPDDLENSIVHARRSATCVSGSPRVRVSSSSLWALNLYGHYPHSPEVVTAFDAAMSSVALLAGLDQTLQRRYARLQDHAAVTLSPLKAAAAAFNLGRTDKAVEWLEQGRCLVWNQVNLLRTEVDLHIHDEHLAKQVTDLAERLEKAGASQGQWRSDMGLSEKISLEIETAAHLRLSNDWDRLLARIRAMPGFESFLRPSPCTALLKYLPDSGPIVLINVDEHRCDALALLVGHENPLHIPLPNFSLKVAKDYHSRLTKRLVAHDLRAPGGSGDSGEIALETERGGGLYGRKRVVDRSATHEILRGLWVCVVKPILDCLNFEKVDPASEMPPPRVWWCPTGPLMFLPIHAAGVYEGVETECTLDYVVSSYTPSLGALASRLANDRPIDEGISGLFLTSQPKAPGTVTISGTTEEVNSIHAMGLAAGVRVSKLEGDSLTVDGCLQNMEEFSSIHLACHAFQHAEDPLRSRFRFHNGFLELDQIIQRNLKNADLAFLSACQTSAGHKSLSDEAVHLAAGMLAAGYRRVVATMWTISDRHAPAVAKDFYQYLWSHRKEGSGSGFDGSLSAQALHRSLQQLRERLDDSERSLLTWAAYVHYGY</sequence>
<dbReference type="STRING" id="71717.A0A4Y7SZG6"/>
<dbReference type="Pfam" id="PF12770">
    <property type="entry name" value="CHAT"/>
    <property type="match status" value="1"/>
</dbReference>
<organism evidence="2 3">
    <name type="scientific">Coprinellus micaceus</name>
    <name type="common">Glistening ink-cap mushroom</name>
    <name type="synonym">Coprinus micaceus</name>
    <dbReference type="NCBI Taxonomy" id="71717"/>
    <lineage>
        <taxon>Eukaryota</taxon>
        <taxon>Fungi</taxon>
        <taxon>Dikarya</taxon>
        <taxon>Basidiomycota</taxon>
        <taxon>Agaricomycotina</taxon>
        <taxon>Agaricomycetes</taxon>
        <taxon>Agaricomycetidae</taxon>
        <taxon>Agaricales</taxon>
        <taxon>Agaricineae</taxon>
        <taxon>Psathyrellaceae</taxon>
        <taxon>Coprinellus</taxon>
    </lineage>
</organism>
<dbReference type="EMBL" id="QPFP01000041">
    <property type="protein sequence ID" value="TEB27250.1"/>
    <property type="molecule type" value="Genomic_DNA"/>
</dbReference>
<evidence type="ECO:0000259" key="1">
    <source>
        <dbReference type="Pfam" id="PF12770"/>
    </source>
</evidence>
<protein>
    <recommendedName>
        <fullName evidence="1">CHAT domain-containing protein</fullName>
    </recommendedName>
</protein>
<comment type="caution">
    <text evidence="2">The sequence shown here is derived from an EMBL/GenBank/DDBJ whole genome shotgun (WGS) entry which is preliminary data.</text>
</comment>
<dbReference type="PANTHER" id="PTHR19959:SF119">
    <property type="entry name" value="FUNGAL LIPASE-LIKE DOMAIN-CONTAINING PROTEIN"/>
    <property type="match status" value="1"/>
</dbReference>